<dbReference type="Gene3D" id="3.90.228.10">
    <property type="match status" value="1"/>
</dbReference>
<dbReference type="GO" id="GO:0003950">
    <property type="term" value="F:NAD+ poly-ADP-ribosyltransferase activity"/>
    <property type="evidence" value="ECO:0007669"/>
    <property type="project" value="UniProtKB-UniRule"/>
</dbReference>
<reference evidence="3 4" key="1">
    <citation type="submission" date="2020-04" db="EMBL/GenBank/DDBJ databases">
        <authorList>
            <person name="Alioto T."/>
            <person name="Alioto T."/>
            <person name="Gomez Garrido J."/>
        </authorList>
    </citation>
    <scope>NUCLEOTIDE SEQUENCE [LARGE SCALE GENOMIC DNA]</scope>
</reference>
<evidence type="ECO:0000313" key="3">
    <source>
        <dbReference type="EMBL" id="CAB3380232.1"/>
    </source>
</evidence>
<sequence>MLFLRLSTTDDEYIRIAEWMSRTIMTHKCVRLSEFSIKQMLEIKNPVLLERFSRSKQRIECKNGGGSCELVELFHGSPFAIEIAVSGFNEQHCKENNMFGKGVYFTKHASKANQFSWGANTGCPEHNDRNCDICLRYLLVCSCLMGKQFRATFQPLAAAPIGFDSIVAEPSSVKGIKYAEFVLLSGEQALPKVLVAYHAVRYQEQE</sequence>
<dbReference type="GO" id="GO:0005634">
    <property type="term" value="C:nucleus"/>
    <property type="evidence" value="ECO:0007669"/>
    <property type="project" value="TreeGrafter"/>
</dbReference>
<dbReference type="PROSITE" id="PS51059">
    <property type="entry name" value="PARP_CATALYTIC"/>
    <property type="match status" value="1"/>
</dbReference>
<dbReference type="SUPFAM" id="SSF56399">
    <property type="entry name" value="ADP-ribosylation"/>
    <property type="match status" value="1"/>
</dbReference>
<dbReference type="GO" id="GO:1990404">
    <property type="term" value="F:NAD+-protein mono-ADP-ribosyltransferase activity"/>
    <property type="evidence" value="ECO:0007669"/>
    <property type="project" value="TreeGrafter"/>
</dbReference>
<gene>
    <name evidence="3" type="ORF">CLODIP_2_CD07408</name>
</gene>
<dbReference type="PANTHER" id="PTHR45740">
    <property type="entry name" value="POLY [ADP-RIBOSE] POLYMERASE"/>
    <property type="match status" value="1"/>
</dbReference>
<accession>A0A8S1D915</accession>
<evidence type="ECO:0000313" key="4">
    <source>
        <dbReference type="Proteomes" id="UP000494165"/>
    </source>
</evidence>
<keyword evidence="1" id="KW-0520">NAD</keyword>
<dbReference type="InterPro" id="IPR051712">
    <property type="entry name" value="ARTD-AVP"/>
</dbReference>
<dbReference type="Gene3D" id="6.20.320.10">
    <property type="match status" value="1"/>
</dbReference>
<feature type="domain" description="PARP catalytic" evidence="2">
    <location>
        <begin position="1"/>
        <end position="206"/>
    </location>
</feature>
<dbReference type="PANTHER" id="PTHR45740:SF17">
    <property type="entry name" value="POLY [ADP-RIBOSE] POLYMERASE TANKYRASE-2-LIKE"/>
    <property type="match status" value="1"/>
</dbReference>
<keyword evidence="1" id="KW-0328">Glycosyltransferase</keyword>
<dbReference type="EMBL" id="CADEPI010000204">
    <property type="protein sequence ID" value="CAB3380232.1"/>
    <property type="molecule type" value="Genomic_DNA"/>
</dbReference>
<organism evidence="3 4">
    <name type="scientific">Cloeon dipterum</name>
    <dbReference type="NCBI Taxonomy" id="197152"/>
    <lineage>
        <taxon>Eukaryota</taxon>
        <taxon>Metazoa</taxon>
        <taxon>Ecdysozoa</taxon>
        <taxon>Arthropoda</taxon>
        <taxon>Hexapoda</taxon>
        <taxon>Insecta</taxon>
        <taxon>Pterygota</taxon>
        <taxon>Palaeoptera</taxon>
        <taxon>Ephemeroptera</taxon>
        <taxon>Pisciforma</taxon>
        <taxon>Baetidae</taxon>
        <taxon>Cloeon</taxon>
    </lineage>
</organism>
<proteinExistence type="predicted"/>
<dbReference type="Proteomes" id="UP000494165">
    <property type="component" value="Unassembled WGS sequence"/>
</dbReference>
<keyword evidence="1" id="KW-0808">Transferase</keyword>
<dbReference type="InterPro" id="IPR012317">
    <property type="entry name" value="Poly(ADP-ribose)pol_cat_dom"/>
</dbReference>
<dbReference type="EC" id="2.4.2.-" evidence="1"/>
<dbReference type="AlphaFoldDB" id="A0A8S1D915"/>
<protein>
    <recommendedName>
        <fullName evidence="1">Poly [ADP-ribose] polymerase</fullName>
        <shortName evidence="1">PARP</shortName>
        <ecNumber evidence="1">2.4.2.-</ecNumber>
    </recommendedName>
</protein>
<evidence type="ECO:0000256" key="1">
    <source>
        <dbReference type="RuleBase" id="RU362114"/>
    </source>
</evidence>
<comment type="caution">
    <text evidence="3">The sequence shown here is derived from an EMBL/GenBank/DDBJ whole genome shotgun (WGS) entry which is preliminary data.</text>
</comment>
<keyword evidence="4" id="KW-1185">Reference proteome</keyword>
<evidence type="ECO:0000259" key="2">
    <source>
        <dbReference type="PROSITE" id="PS51059"/>
    </source>
</evidence>
<dbReference type="OrthoDB" id="9514740at2759"/>
<dbReference type="Pfam" id="PF00644">
    <property type="entry name" value="PARP"/>
    <property type="match status" value="1"/>
</dbReference>
<name>A0A8S1D915_9INSE</name>